<accession>A0AAD4LYX0</accession>
<organism evidence="1 2">
    <name type="scientific">Multifurca ochricompacta</name>
    <dbReference type="NCBI Taxonomy" id="376703"/>
    <lineage>
        <taxon>Eukaryota</taxon>
        <taxon>Fungi</taxon>
        <taxon>Dikarya</taxon>
        <taxon>Basidiomycota</taxon>
        <taxon>Agaricomycotina</taxon>
        <taxon>Agaricomycetes</taxon>
        <taxon>Russulales</taxon>
        <taxon>Russulaceae</taxon>
        <taxon>Multifurca</taxon>
    </lineage>
</organism>
<reference evidence="1" key="1">
    <citation type="journal article" date="2022" name="New Phytol.">
        <title>Evolutionary transition to the ectomycorrhizal habit in the genomes of a hyperdiverse lineage of mushroom-forming fungi.</title>
        <authorList>
            <person name="Looney B."/>
            <person name="Miyauchi S."/>
            <person name="Morin E."/>
            <person name="Drula E."/>
            <person name="Courty P.E."/>
            <person name="Kohler A."/>
            <person name="Kuo A."/>
            <person name="LaButti K."/>
            <person name="Pangilinan J."/>
            <person name="Lipzen A."/>
            <person name="Riley R."/>
            <person name="Andreopoulos W."/>
            <person name="He G."/>
            <person name="Johnson J."/>
            <person name="Nolan M."/>
            <person name="Tritt A."/>
            <person name="Barry K.W."/>
            <person name="Grigoriev I.V."/>
            <person name="Nagy L.G."/>
            <person name="Hibbett D."/>
            <person name="Henrissat B."/>
            <person name="Matheny P.B."/>
            <person name="Labbe J."/>
            <person name="Martin F.M."/>
        </authorList>
    </citation>
    <scope>NUCLEOTIDE SEQUENCE</scope>
    <source>
        <strain evidence="1">BPL690</strain>
    </source>
</reference>
<name>A0AAD4LYX0_9AGAM</name>
<evidence type="ECO:0000313" key="1">
    <source>
        <dbReference type="EMBL" id="KAI0294899.1"/>
    </source>
</evidence>
<dbReference type="EMBL" id="WTXG01000065">
    <property type="protein sequence ID" value="KAI0294899.1"/>
    <property type="molecule type" value="Genomic_DNA"/>
</dbReference>
<dbReference type="Proteomes" id="UP001203297">
    <property type="component" value="Unassembled WGS sequence"/>
</dbReference>
<keyword evidence="2" id="KW-1185">Reference proteome</keyword>
<evidence type="ECO:0000313" key="2">
    <source>
        <dbReference type="Proteomes" id="UP001203297"/>
    </source>
</evidence>
<sequence length="59" mass="6841">MQLRQLHCEESCSCMRCIEVLGKRTSEHVRHRPEPARREGTSTVLTALRELSLIYFGPQ</sequence>
<protein>
    <submittedName>
        <fullName evidence="1">Uncharacterized protein</fullName>
    </submittedName>
</protein>
<comment type="caution">
    <text evidence="1">The sequence shown here is derived from an EMBL/GenBank/DDBJ whole genome shotgun (WGS) entry which is preliminary data.</text>
</comment>
<dbReference type="AlphaFoldDB" id="A0AAD4LYX0"/>
<gene>
    <name evidence="1" type="ORF">B0F90DRAFT_1753673</name>
</gene>
<proteinExistence type="predicted"/>